<dbReference type="InterPro" id="IPR051199">
    <property type="entry name" value="LPS_LOS_Heptosyltrfase"/>
</dbReference>
<evidence type="ECO:0000256" key="2">
    <source>
        <dbReference type="ARBA" id="ARBA00022679"/>
    </source>
</evidence>
<keyword evidence="1" id="KW-0328">Glycosyltransferase</keyword>
<reference evidence="4" key="1">
    <citation type="submission" date="2018-02" db="EMBL/GenBank/DDBJ databases">
        <authorList>
            <person name="Clavel T."/>
            <person name="Strowig T."/>
        </authorList>
    </citation>
    <scope>NUCLEOTIDE SEQUENCE [LARGE SCALE GENOMIC DNA]</scope>
    <source>
        <strain evidence="4">DSM 100764</strain>
    </source>
</reference>
<evidence type="ECO:0000256" key="1">
    <source>
        <dbReference type="ARBA" id="ARBA00022676"/>
    </source>
</evidence>
<keyword evidence="2 3" id="KW-0808">Transferase</keyword>
<dbReference type="GeneID" id="93425510"/>
<dbReference type="GO" id="GO:0008713">
    <property type="term" value="F:ADP-heptose-lipopolysaccharide heptosyltransferase activity"/>
    <property type="evidence" value="ECO:0007669"/>
    <property type="project" value="TreeGrafter"/>
</dbReference>
<dbReference type="GO" id="GO:0009244">
    <property type="term" value="P:lipopolysaccharide core region biosynthetic process"/>
    <property type="evidence" value="ECO:0007669"/>
    <property type="project" value="TreeGrafter"/>
</dbReference>
<dbReference type="RefSeq" id="WP_107035355.1">
    <property type="nucleotide sequence ID" value="NZ_CAOLHR010000026.1"/>
</dbReference>
<dbReference type="CDD" id="cd03789">
    <property type="entry name" value="GT9_LPS_heptosyltransferase"/>
    <property type="match status" value="1"/>
</dbReference>
<keyword evidence="4" id="KW-1185">Reference proteome</keyword>
<dbReference type="GO" id="GO:0005829">
    <property type="term" value="C:cytosol"/>
    <property type="evidence" value="ECO:0007669"/>
    <property type="project" value="TreeGrafter"/>
</dbReference>
<gene>
    <name evidence="3" type="ORF">C5O25_03525</name>
</gene>
<dbReference type="PANTHER" id="PTHR30160">
    <property type="entry name" value="TETRAACYLDISACCHARIDE 4'-KINASE-RELATED"/>
    <property type="match status" value="1"/>
</dbReference>
<accession>A0A2V1J0J0</accession>
<evidence type="ECO:0000313" key="3">
    <source>
        <dbReference type="EMBL" id="PWB08609.1"/>
    </source>
</evidence>
<dbReference type="PANTHER" id="PTHR30160:SF22">
    <property type="entry name" value="LIPOPOLYSACCHARIDE CORE BIOSYNTHESIS PROTEIN"/>
    <property type="match status" value="1"/>
</dbReference>
<dbReference type="EMBL" id="PUBV01000005">
    <property type="protein sequence ID" value="PWB08609.1"/>
    <property type="molecule type" value="Genomic_DNA"/>
</dbReference>
<dbReference type="InterPro" id="IPR002201">
    <property type="entry name" value="Glyco_trans_9"/>
</dbReference>
<dbReference type="Pfam" id="PF01075">
    <property type="entry name" value="Glyco_transf_9"/>
    <property type="match status" value="1"/>
</dbReference>
<proteinExistence type="predicted"/>
<protein>
    <submittedName>
        <fullName evidence="3">Glycosyltransferase family 9 protein</fullName>
    </submittedName>
</protein>
<comment type="caution">
    <text evidence="3">The sequence shown here is derived from an EMBL/GenBank/DDBJ whole genome shotgun (WGS) entry which is preliminary data.</text>
</comment>
<organism evidence="3 4">
    <name type="scientific">Paramuribaculum intestinale</name>
    <dbReference type="NCBI Taxonomy" id="2094151"/>
    <lineage>
        <taxon>Bacteria</taxon>
        <taxon>Pseudomonadati</taxon>
        <taxon>Bacteroidota</taxon>
        <taxon>Bacteroidia</taxon>
        <taxon>Bacteroidales</taxon>
        <taxon>Muribaculaceae</taxon>
        <taxon>Paramuribaculum</taxon>
    </lineage>
</organism>
<dbReference type="AlphaFoldDB" id="A0A2V1J0J0"/>
<sequence length="357" mass="39600">MPANKADRHTVGRCVLAVRFSALGDVAMAVGPLYDACRSNPDVRFVFLTKAPTARLLLETPPNLTVVGADMKHQYSGTAGMIRLLRELHREHGFTDMADLHDVLRTRLAAVFCHLHGIRVSRIRKGRREKARLVADFSEYPAPLTATDRRYRDVLERLGLKLSGEPVRFFKGGADPSAFAAASPDKAEGERWIGIAPFAAHQAKIYPEEKMKRVIASLSEDPSTRIFLFGGGEEEKLILGRWSEEFPRVTSMARERFGFRTEMAVMSRLDVMVAMDSGNMHLAALTGVPTVTVWGATHPSMGFTPCGFDPSLAVQTPMACRPCSVFGNRPCRTSDYRCMTSITPEEIISRVRETISK</sequence>
<dbReference type="Proteomes" id="UP000244925">
    <property type="component" value="Unassembled WGS sequence"/>
</dbReference>
<dbReference type="Gene3D" id="3.40.50.2000">
    <property type="entry name" value="Glycogen Phosphorylase B"/>
    <property type="match status" value="2"/>
</dbReference>
<dbReference type="SUPFAM" id="SSF53756">
    <property type="entry name" value="UDP-Glycosyltransferase/glycogen phosphorylase"/>
    <property type="match status" value="1"/>
</dbReference>
<evidence type="ECO:0000313" key="4">
    <source>
        <dbReference type="Proteomes" id="UP000244925"/>
    </source>
</evidence>
<name>A0A2V1J0J0_9BACT</name>